<evidence type="ECO:0000313" key="2">
    <source>
        <dbReference type="Proteomes" id="UP000499080"/>
    </source>
</evidence>
<accession>A0A4Y2C196</accession>
<reference evidence="1 2" key="1">
    <citation type="journal article" date="2019" name="Sci. Rep.">
        <title>Orb-weaving spider Araneus ventricosus genome elucidates the spidroin gene catalogue.</title>
        <authorList>
            <person name="Kono N."/>
            <person name="Nakamura H."/>
            <person name="Ohtoshi R."/>
            <person name="Moran D.A.P."/>
            <person name="Shinohara A."/>
            <person name="Yoshida Y."/>
            <person name="Fujiwara M."/>
            <person name="Mori M."/>
            <person name="Tomita M."/>
            <person name="Arakawa K."/>
        </authorList>
    </citation>
    <scope>NUCLEOTIDE SEQUENCE [LARGE SCALE GENOMIC DNA]</scope>
</reference>
<evidence type="ECO:0000313" key="1">
    <source>
        <dbReference type="EMBL" id="GBL98240.1"/>
    </source>
</evidence>
<protein>
    <submittedName>
        <fullName evidence="1">Uncharacterized protein</fullName>
    </submittedName>
</protein>
<gene>
    <name evidence="1" type="ORF">AVEN_135213_1</name>
</gene>
<name>A0A4Y2C196_ARAVE</name>
<dbReference type="AlphaFoldDB" id="A0A4Y2C196"/>
<keyword evidence="2" id="KW-1185">Reference proteome</keyword>
<proteinExistence type="predicted"/>
<comment type="caution">
    <text evidence="1">The sequence shown here is derived from an EMBL/GenBank/DDBJ whole genome shotgun (WGS) entry which is preliminary data.</text>
</comment>
<dbReference type="EMBL" id="BGPR01085151">
    <property type="protein sequence ID" value="GBL98240.1"/>
    <property type="molecule type" value="Genomic_DNA"/>
</dbReference>
<sequence>MIYENSKEVIRKTKNESRSISELQSTLTPKFVHCAENLERKKQPFLPINLEGLWAVGLAALIGTEPTEREKDALFTLYCFFSSVPHRVAISLAVYAFCFGLCCVDRNTSG</sequence>
<organism evidence="1 2">
    <name type="scientific">Araneus ventricosus</name>
    <name type="common">Orbweaver spider</name>
    <name type="synonym">Epeira ventricosa</name>
    <dbReference type="NCBI Taxonomy" id="182803"/>
    <lineage>
        <taxon>Eukaryota</taxon>
        <taxon>Metazoa</taxon>
        <taxon>Ecdysozoa</taxon>
        <taxon>Arthropoda</taxon>
        <taxon>Chelicerata</taxon>
        <taxon>Arachnida</taxon>
        <taxon>Araneae</taxon>
        <taxon>Araneomorphae</taxon>
        <taxon>Entelegynae</taxon>
        <taxon>Araneoidea</taxon>
        <taxon>Araneidae</taxon>
        <taxon>Araneus</taxon>
    </lineage>
</organism>
<dbReference type="Proteomes" id="UP000499080">
    <property type="component" value="Unassembled WGS sequence"/>
</dbReference>